<evidence type="ECO:0000256" key="1">
    <source>
        <dbReference type="SAM" id="Coils"/>
    </source>
</evidence>
<keyword evidence="6" id="KW-1185">Reference proteome</keyword>
<dbReference type="Proteomes" id="UP001141806">
    <property type="component" value="Unassembled WGS sequence"/>
</dbReference>
<gene>
    <name evidence="5" type="ORF">NE237_006761</name>
</gene>
<evidence type="ECO:0000259" key="3">
    <source>
        <dbReference type="Pfam" id="PF23468"/>
    </source>
</evidence>
<keyword evidence="1" id="KW-0175">Coiled coil</keyword>
<feature type="coiled-coil region" evidence="1">
    <location>
        <begin position="758"/>
        <end position="785"/>
    </location>
</feature>
<feature type="domain" description="Plastid division protein CDP1-like 1st alpha solenoid" evidence="4">
    <location>
        <begin position="162"/>
        <end position="307"/>
    </location>
</feature>
<reference evidence="5" key="1">
    <citation type="journal article" date="2023" name="Plant J.">
        <title>The genome of the king protea, Protea cynaroides.</title>
        <authorList>
            <person name="Chang J."/>
            <person name="Duong T.A."/>
            <person name="Schoeman C."/>
            <person name="Ma X."/>
            <person name="Roodt D."/>
            <person name="Barker N."/>
            <person name="Li Z."/>
            <person name="Van de Peer Y."/>
            <person name="Mizrachi E."/>
        </authorList>
    </citation>
    <scope>NUCLEOTIDE SEQUENCE</scope>
    <source>
        <tissue evidence="5">Young leaves</tissue>
    </source>
</reference>
<name>A0A9Q0QVR4_9MAGN</name>
<evidence type="ECO:0000313" key="5">
    <source>
        <dbReference type="EMBL" id="KAJ4973587.1"/>
    </source>
</evidence>
<accession>A0A9Q0QVR4</accession>
<feature type="domain" description="Plastid division protein CDP1-like 2nd alpha solenoid" evidence="3">
    <location>
        <begin position="340"/>
        <end position="483"/>
    </location>
</feature>
<sequence>MALTHVMRSLPVCCGCSHIVLEELKDSSLGVFVSLSGTKSSTSGVPNLDFPTGFRSKRIRVIRCGRSNLTELQAVENGQIKTDVEIPVTCYQIIGVPDQAEKDEIVKSVMDLKSAEIEEGYTLDVVVSRQNLLMDVRDKLLFEPEYAGNAREKIPPKSSLCIPWVWLAGALCLLQEVGEEKLVLEIGQAALQQPDAKPFIHDLLLSMALAECAIAKIGFEKNKVSQGFEALARAQYLLKSKISLGKMPLLSQIEESLEELAPACTLELLGMPHTPKNAERRRGAIAALREMLRQGLDVEIACRVHDWPCFLSQSLNKLMATEIVDLLPWDNLAAIRKNKKSFESQNQRVVIDFSCFYMAMIAHIALGFSSKQIELINKAKAICECLIASEGTDLKLEEALCSFLLGKGDEAEVIERLRQLEINSSPASKNFVLGEEFKDGSNANPLLEIWLKDAVLGLFPDTRDCSSSLVNFFGGEKKAVTMSKRRKGTSQTMLSGSLRPTSFVATDPITTEKPLQCLNYSRHLGPAVKQLAPTNTEGPLMANKPASGSSNASVQLKRNLGSHHKEAWGNWWASGNVVVRIMSSTILGCFVFATFKMLGIGHFRNGSRWVPNKPKMATNAQWMINPSLDHNAGPACIDGSNIGGRLGKLLLMFKNQLKNPFDAEIFQSSWPSDELCPLTKAQSKRSMPTEEAETLIKEWQAIKAEALGPSHQILSLPEVLAESLLSQWQDLADIAKSRSCYWRFVLLQLTVLRAEIFLDGTGEEMAEIEALLEEAAELVDESQAKNPNYCSTYKVHYVLRRQSAELVLSAPFIYYVICTIYCEELGELILVKTEYLVVVEVASYESKRHFLALIKTPKSSAEAEMYQLSRLNGSSEWPSFTWEFIAFSFIVVSNVRMVLTLPSALFPSNRCHSVSLSLGSVEPFEVERRFRAYNSEVHLEKIQVLMLYFAGLPG</sequence>
<dbReference type="Pfam" id="PF25515">
    <property type="entry name" value="Arm_PDR"/>
    <property type="match status" value="1"/>
</dbReference>
<dbReference type="EMBL" id="JAMYWD010000004">
    <property type="protein sequence ID" value="KAJ4973587.1"/>
    <property type="molecule type" value="Genomic_DNA"/>
</dbReference>
<dbReference type="GO" id="GO:0010020">
    <property type="term" value="P:chloroplast fission"/>
    <property type="evidence" value="ECO:0007669"/>
    <property type="project" value="TreeGrafter"/>
</dbReference>
<dbReference type="OrthoDB" id="1708707at2759"/>
<dbReference type="InterPro" id="IPR057137">
    <property type="entry name" value="CDP1-like_a_solenoid_2"/>
</dbReference>
<dbReference type="InterPro" id="IPR058032">
    <property type="entry name" value="CDP1-like_a_solenoid_1"/>
</dbReference>
<dbReference type="InterPro" id="IPR044685">
    <property type="entry name" value="CPD1-like"/>
</dbReference>
<dbReference type="AlphaFoldDB" id="A0A9Q0QVR4"/>
<dbReference type="PANTHER" id="PTHR33925:SF2">
    <property type="entry name" value="PLASTID DIVISION PROTEIN CDP1, CHLOROPLASTIC"/>
    <property type="match status" value="1"/>
</dbReference>
<evidence type="ECO:0000259" key="4">
    <source>
        <dbReference type="Pfam" id="PF25515"/>
    </source>
</evidence>
<dbReference type="GO" id="GO:0009706">
    <property type="term" value="C:chloroplast inner membrane"/>
    <property type="evidence" value="ECO:0007669"/>
    <property type="project" value="TreeGrafter"/>
</dbReference>
<evidence type="ECO:0000313" key="6">
    <source>
        <dbReference type="Proteomes" id="UP001141806"/>
    </source>
</evidence>
<dbReference type="InterPro" id="IPR025344">
    <property type="entry name" value="CDP1-like_IMS"/>
</dbReference>
<comment type="caution">
    <text evidence="5">The sequence shown here is derived from an EMBL/GenBank/DDBJ whole genome shotgun (WGS) entry which is preliminary data.</text>
</comment>
<dbReference type="Pfam" id="PF23468">
    <property type="entry name" value="ARC6"/>
    <property type="match status" value="1"/>
</dbReference>
<protein>
    <recommendedName>
        <fullName evidence="7">Plastid division protein CDP1, chloroplastic</fullName>
    </recommendedName>
</protein>
<organism evidence="5 6">
    <name type="scientific">Protea cynaroides</name>
    <dbReference type="NCBI Taxonomy" id="273540"/>
    <lineage>
        <taxon>Eukaryota</taxon>
        <taxon>Viridiplantae</taxon>
        <taxon>Streptophyta</taxon>
        <taxon>Embryophyta</taxon>
        <taxon>Tracheophyta</taxon>
        <taxon>Spermatophyta</taxon>
        <taxon>Magnoliopsida</taxon>
        <taxon>Proteales</taxon>
        <taxon>Proteaceae</taxon>
        <taxon>Protea</taxon>
    </lineage>
</organism>
<dbReference type="PANTHER" id="PTHR33925">
    <property type="entry name" value="PLASTID DIVISION PROTEIN CDP1, CHLOROPLASTIC-RELATED"/>
    <property type="match status" value="1"/>
</dbReference>
<proteinExistence type="predicted"/>
<evidence type="ECO:0008006" key="7">
    <source>
        <dbReference type="Google" id="ProtNLM"/>
    </source>
</evidence>
<dbReference type="Pfam" id="PF13355">
    <property type="entry name" value="ARC6-like_IMS"/>
    <property type="match status" value="1"/>
</dbReference>
<feature type="domain" description="Plastid division protein CDP1-like IMS" evidence="2">
    <location>
        <begin position="692"/>
        <end position="803"/>
    </location>
</feature>
<evidence type="ECO:0000259" key="2">
    <source>
        <dbReference type="Pfam" id="PF13355"/>
    </source>
</evidence>